<keyword evidence="2" id="KW-1185">Reference proteome</keyword>
<name>A0A8J5IQ12_9STRA</name>
<dbReference type="Proteomes" id="UP000709295">
    <property type="component" value="Unassembled WGS sequence"/>
</dbReference>
<comment type="caution">
    <text evidence="1">The sequence shown here is derived from an EMBL/GenBank/DDBJ whole genome shotgun (WGS) entry which is preliminary data.</text>
</comment>
<dbReference type="EMBL" id="JAENGY010000684">
    <property type="protein sequence ID" value="KAG6958188.1"/>
    <property type="molecule type" value="Genomic_DNA"/>
</dbReference>
<evidence type="ECO:0000313" key="1">
    <source>
        <dbReference type="EMBL" id="KAG6958188.1"/>
    </source>
</evidence>
<organism evidence="1 2">
    <name type="scientific">Phytophthora aleatoria</name>
    <dbReference type="NCBI Taxonomy" id="2496075"/>
    <lineage>
        <taxon>Eukaryota</taxon>
        <taxon>Sar</taxon>
        <taxon>Stramenopiles</taxon>
        <taxon>Oomycota</taxon>
        <taxon>Peronosporomycetes</taxon>
        <taxon>Peronosporales</taxon>
        <taxon>Peronosporaceae</taxon>
        <taxon>Phytophthora</taxon>
    </lineage>
</organism>
<proteinExistence type="predicted"/>
<accession>A0A8J5IQ12</accession>
<gene>
    <name evidence="1" type="ORF">JG688_00010625</name>
</gene>
<evidence type="ECO:0000313" key="2">
    <source>
        <dbReference type="Proteomes" id="UP000709295"/>
    </source>
</evidence>
<reference evidence="1" key="1">
    <citation type="submission" date="2021-01" db="EMBL/GenBank/DDBJ databases">
        <title>Phytophthora aleatoria, a newly-described species from Pinus radiata is distinct from Phytophthora cactorum isolates based on comparative genomics.</title>
        <authorList>
            <person name="Mcdougal R."/>
            <person name="Panda P."/>
            <person name="Williams N."/>
            <person name="Studholme D.J."/>
        </authorList>
    </citation>
    <scope>NUCLEOTIDE SEQUENCE</scope>
    <source>
        <strain evidence="1">NZFS 4037</strain>
    </source>
</reference>
<sequence length="115" mass="13302">MDRDHSELLWGSIVFAFFFLDRSSELWGATTDVGPMDGVYKLFHLAHLYRAITILLINLWSTAKPRQDIVAAPLQKNILSSLPAYSIKRPYRKAHRLTTVDHAREYRAKYSNLPQ</sequence>
<protein>
    <submittedName>
        <fullName evidence="1">Uncharacterized protein</fullName>
    </submittedName>
</protein>
<dbReference type="AlphaFoldDB" id="A0A8J5IQ12"/>